<evidence type="ECO:0000313" key="5">
    <source>
        <dbReference type="EMBL" id="CAH0451382.1"/>
    </source>
</evidence>
<feature type="region of interest" description="Disordered" evidence="3">
    <location>
        <begin position="22"/>
        <end position="41"/>
    </location>
</feature>
<protein>
    <recommendedName>
        <fullName evidence="2">Deoxyguanosinetriphosphate triphosphohydrolase-like protein</fullName>
    </recommendedName>
</protein>
<keyword evidence="1 2" id="KW-0378">Hydrolase</keyword>
<dbReference type="NCBIfam" id="NF041026">
    <property type="entry name" value="antiphage_dGTPase"/>
    <property type="match status" value="1"/>
</dbReference>
<dbReference type="EMBL" id="AAZF01000005">
    <property type="protein sequence ID" value="EDJ92664.1"/>
    <property type="molecule type" value="Genomic_DNA"/>
</dbReference>
<dbReference type="Pfam" id="PF13286">
    <property type="entry name" value="HD_assoc"/>
    <property type="match status" value="1"/>
</dbReference>
<dbReference type="EMBL" id="OV040719">
    <property type="protein sequence ID" value="CAH0451382.1"/>
    <property type="molecule type" value="Genomic_DNA"/>
</dbReference>
<dbReference type="Proteomes" id="UP000837958">
    <property type="component" value="Chromosome"/>
</dbReference>
<dbReference type="PANTHER" id="PTHR11373">
    <property type="entry name" value="DEOXYNUCLEOSIDE TRIPHOSPHATE TRIPHOSPHOHYDROLASE"/>
    <property type="match status" value="1"/>
</dbReference>
<sequence length="461" mass="53431">MQKNEIKQSDMKPLIIDSSWTERFLPDPPREKDNRPPFRRDRGRILHSAAFRCLQAKTQIHAIGENDFYRTRLTHSLEVAQIGSSLVAQLKFLETFESLSQTLNIDKNELQKQLKPLLPSNDLIESLCFAHDIGHPPFGHGGETALNYMMAEQGGFEGNAQTFRILTKLEPYTENAGMNLTRRTLLGVVKYPALLDVASPQYAELNFSRNIDPRFVRIHDWIPGKGIFRDDLKMFNWLLENLSENDRTLFCQFKKVRENPAEFLQTSFKSLDCSIMELADDIAYGIHDLEDAIVTGVVNPHQWQAAHSALKQIPSAWLQENIDSISQRLFSDKHFERKQAIGALVNFFITNVRWKLTANFDEPLLRYNAELSPEVIIALGVFKKFVWDYVIRNVDTQRIEYKGQRMLTEMFQIFESDPERLLPRNTANRWRNAPEERKKRIICDYIAGMSDAHALRVYQQL</sequence>
<dbReference type="SUPFAM" id="SSF109604">
    <property type="entry name" value="HD-domain/PDEase-like"/>
    <property type="match status" value="1"/>
</dbReference>
<dbReference type="InterPro" id="IPR006261">
    <property type="entry name" value="dGTPase"/>
</dbReference>
<dbReference type="InterPro" id="IPR003607">
    <property type="entry name" value="HD/PDEase_dom"/>
</dbReference>
<gene>
    <name evidence="6" type="ORF">CGSHi3655_03326</name>
    <name evidence="5" type="ORF">KRLU3655_LOCUS1458</name>
</gene>
<name>A0A0H3PDR6_HAEI3</name>
<reference evidence="8" key="2">
    <citation type="submission" date="2021-11" db="EMBL/GenBank/DDBJ databases">
        <authorList>
            <person name="Riesbeck K."/>
        </authorList>
    </citation>
    <scope>NUCLEOTIDE SEQUENCE [LARGE SCALE GENOMIC DNA]</scope>
</reference>
<feature type="compositionally biased region" description="Basic and acidic residues" evidence="3">
    <location>
        <begin position="24"/>
        <end position="41"/>
    </location>
</feature>
<dbReference type="InterPro" id="IPR023023">
    <property type="entry name" value="dNTPase_2"/>
</dbReference>
<dbReference type="SMART" id="SM00471">
    <property type="entry name" value="HDc"/>
    <property type="match status" value="1"/>
</dbReference>
<feature type="domain" description="HD" evidence="4">
    <location>
        <begin position="72"/>
        <end position="285"/>
    </location>
</feature>
<dbReference type="PROSITE" id="PS51831">
    <property type="entry name" value="HD"/>
    <property type="match status" value="1"/>
</dbReference>
<dbReference type="InterPro" id="IPR006674">
    <property type="entry name" value="HD_domain"/>
</dbReference>
<evidence type="ECO:0000313" key="8">
    <source>
        <dbReference type="Proteomes" id="UP000837958"/>
    </source>
</evidence>
<comment type="similarity">
    <text evidence="2">Belongs to the dGTPase family. Type 2 subfamily.</text>
</comment>
<dbReference type="GO" id="GO:0006203">
    <property type="term" value="P:dGTP catabolic process"/>
    <property type="evidence" value="ECO:0007669"/>
    <property type="project" value="TreeGrafter"/>
</dbReference>
<dbReference type="NCBIfam" id="NF003701">
    <property type="entry name" value="PRK05318.1"/>
    <property type="match status" value="1"/>
</dbReference>
<reference evidence="6 7" key="1">
    <citation type="journal article" date="2007" name="Genome Biol.">
        <title>Characterization and modeling of the Haemophilus influenzae core and supragenomes based on the complete genomic sequences of Rd and 12 clinical nontypeable strains.</title>
        <authorList>
            <person name="Hogg J.S."/>
            <person name="Hu F.Z."/>
            <person name="Janto B."/>
            <person name="Boissy R."/>
            <person name="Hayes J."/>
            <person name="Keefe R."/>
            <person name="Post J.C."/>
            <person name="Ehrlich G.D."/>
        </authorList>
    </citation>
    <scope>NUCLEOTIDE SEQUENCE [LARGE SCALE GENOMIC DNA]</scope>
    <source>
        <strain evidence="6">3655</strain>
        <strain evidence="7">NTHi 3655</strain>
    </source>
</reference>
<accession>A0A0H3PDR6</accession>
<dbReference type="RefSeq" id="WP_005657447.1">
    <property type="nucleotide sequence ID" value="NZ_AAZF01000005.1"/>
</dbReference>
<proteinExistence type="inferred from homology"/>
<organism evidence="6 7">
    <name type="scientific">Haemophilus influenzae (strain NTHi 3655)</name>
    <dbReference type="NCBI Taxonomy" id="375177"/>
    <lineage>
        <taxon>Bacteria</taxon>
        <taxon>Pseudomonadati</taxon>
        <taxon>Pseudomonadota</taxon>
        <taxon>Gammaproteobacteria</taxon>
        <taxon>Pasteurellales</taxon>
        <taxon>Pasteurellaceae</taxon>
        <taxon>Haemophilus</taxon>
    </lineage>
</organism>
<evidence type="ECO:0000256" key="2">
    <source>
        <dbReference type="HAMAP-Rule" id="MF_01212"/>
    </source>
</evidence>
<evidence type="ECO:0000256" key="3">
    <source>
        <dbReference type="SAM" id="MobiDB-lite"/>
    </source>
</evidence>
<evidence type="ECO:0000313" key="7">
    <source>
        <dbReference type="Proteomes" id="UP000003185"/>
    </source>
</evidence>
<dbReference type="GO" id="GO:0008832">
    <property type="term" value="F:dGTPase activity"/>
    <property type="evidence" value="ECO:0007669"/>
    <property type="project" value="TreeGrafter"/>
</dbReference>
<reference evidence="5" key="3">
    <citation type="submission" date="2024-01" db="EMBL/GenBank/DDBJ databases">
        <authorList>
            <person name="Riesbeck K."/>
        </authorList>
    </citation>
    <scope>NUCLEOTIDE SEQUENCE</scope>
    <source>
        <strain evidence="5">3655</strain>
    </source>
</reference>
<dbReference type="PANTHER" id="PTHR11373:SF40">
    <property type="entry name" value="DEOXYGUANOSINETRIPHOSPHATE TRIPHOSPHOHYDROLASE-LIKE PROTEIN 2"/>
    <property type="match status" value="1"/>
</dbReference>
<dbReference type="HAMAP" id="MF_01212">
    <property type="entry name" value="dGTPase_type2"/>
    <property type="match status" value="1"/>
</dbReference>
<evidence type="ECO:0000313" key="6">
    <source>
        <dbReference type="EMBL" id="EDJ92664.1"/>
    </source>
</evidence>
<dbReference type="InterPro" id="IPR026875">
    <property type="entry name" value="PHydrolase_assoc_dom"/>
</dbReference>
<dbReference type="NCBIfam" id="TIGR01353">
    <property type="entry name" value="dGTP_triPase"/>
    <property type="match status" value="1"/>
</dbReference>
<dbReference type="Pfam" id="PF01966">
    <property type="entry name" value="HD"/>
    <property type="match status" value="1"/>
</dbReference>
<dbReference type="AlphaFoldDB" id="A0A0H3PDR6"/>
<evidence type="ECO:0000259" key="4">
    <source>
        <dbReference type="PROSITE" id="PS51831"/>
    </source>
</evidence>
<dbReference type="Proteomes" id="UP000003185">
    <property type="component" value="Unassembled WGS sequence"/>
</dbReference>
<evidence type="ECO:0000256" key="1">
    <source>
        <dbReference type="ARBA" id="ARBA00022801"/>
    </source>
</evidence>
<dbReference type="Gene3D" id="1.10.3210.10">
    <property type="entry name" value="Hypothetical protein af1432"/>
    <property type="match status" value="2"/>
</dbReference>
<dbReference type="InterPro" id="IPR050135">
    <property type="entry name" value="dGTPase-like"/>
</dbReference>